<comment type="similarity">
    <text evidence="2">Belongs to the carotenoid oxygenase family.</text>
</comment>
<keyword evidence="4" id="KW-0560">Oxidoreductase</keyword>
<evidence type="ECO:0000256" key="5">
    <source>
        <dbReference type="ARBA" id="ARBA00023004"/>
    </source>
</evidence>
<dbReference type="Pfam" id="PF03055">
    <property type="entry name" value="RPE65"/>
    <property type="match status" value="1"/>
</dbReference>
<keyword evidence="5" id="KW-0408">Iron</keyword>
<accession>A0ABR0V8M9</accession>
<dbReference type="EMBL" id="JABTTQ020001577">
    <property type="protein sequence ID" value="KAK6130454.1"/>
    <property type="molecule type" value="Genomic_DNA"/>
</dbReference>
<keyword evidence="3" id="KW-0479">Metal-binding</keyword>
<protein>
    <recommendedName>
        <fullName evidence="8">Carotenoid cleavage dioxygenase</fullName>
    </recommendedName>
</protein>
<comment type="caution">
    <text evidence="6">The sequence shown here is derived from an EMBL/GenBank/DDBJ whole genome shotgun (WGS) entry which is preliminary data.</text>
</comment>
<proteinExistence type="inferred from homology"/>
<reference evidence="6 7" key="1">
    <citation type="journal article" date="2021" name="Comput. Struct. Biotechnol. J.">
        <title>De novo genome assembly of the potent medicinal plant Rehmannia glutinosa using nanopore technology.</title>
        <authorList>
            <person name="Ma L."/>
            <person name="Dong C."/>
            <person name="Song C."/>
            <person name="Wang X."/>
            <person name="Zheng X."/>
            <person name="Niu Y."/>
            <person name="Chen S."/>
            <person name="Feng W."/>
        </authorList>
    </citation>
    <scope>NUCLEOTIDE SEQUENCE [LARGE SCALE GENOMIC DNA]</scope>
    <source>
        <strain evidence="6">DH-2019</strain>
    </source>
</reference>
<evidence type="ECO:0000256" key="3">
    <source>
        <dbReference type="ARBA" id="ARBA00022723"/>
    </source>
</evidence>
<evidence type="ECO:0000256" key="4">
    <source>
        <dbReference type="ARBA" id="ARBA00022964"/>
    </source>
</evidence>
<evidence type="ECO:0000256" key="1">
    <source>
        <dbReference type="ARBA" id="ARBA00001954"/>
    </source>
</evidence>
<dbReference type="Proteomes" id="UP001318860">
    <property type="component" value="Unassembled WGS sequence"/>
</dbReference>
<sequence>MDSLISFSFHPRFSQPKVPSKAIIFQPKKNNIITNELHERKSFHEPLKKLISSTAEKIKLKINQTSVDDHHQKKKRSLLQSTFKSLDDFICDFLDLPLRPHIDPKIIFSGNLAPVDELPPTACDVVEGSLPSCLDGAYLLNGPNPQFKPRGPYHLFDGDGMIHMVKINGGKATFCSRYIKTYKYMLERDLGYPIIPSPFSSFNGVMASVARVGLIVARVVSGEFNPLINGYGTANTSVTVIGGKLYALGENDLPYEIKATSDGDIITLGRRDFYSAAPEEFLSMTAHPKIDPETGEAFAFRYHISPPRLRFFRIDSHGKKQLDVPIFSMKRTTLIHDFFVTKNYAIFNDVQMFISPCEILKGKPPMRIDLAKMPRIGVIKKYAKDERELWWVDVPGFNISHAVNAWEEDGGDTLMVVAANHSLVEHTLERLDLAEVKMEEIRISVKMKEILSRRQLSTIILDMPAIHPAYVGKKNTYVYATQVAPPMINVGLVKIDLSLSSNDCVVASRMYGPGCTGNEPFFVPREPNDPNGDEDDGFVVVYVHDENTQESKFLVMDAKSPTLEIVAAVKLPGRVPTAFHGLFVSESQLNKLS</sequence>
<evidence type="ECO:0008006" key="8">
    <source>
        <dbReference type="Google" id="ProtNLM"/>
    </source>
</evidence>
<name>A0ABR0V8M9_REHGL</name>
<organism evidence="6 7">
    <name type="scientific">Rehmannia glutinosa</name>
    <name type="common">Chinese foxglove</name>
    <dbReference type="NCBI Taxonomy" id="99300"/>
    <lineage>
        <taxon>Eukaryota</taxon>
        <taxon>Viridiplantae</taxon>
        <taxon>Streptophyta</taxon>
        <taxon>Embryophyta</taxon>
        <taxon>Tracheophyta</taxon>
        <taxon>Spermatophyta</taxon>
        <taxon>Magnoliopsida</taxon>
        <taxon>eudicotyledons</taxon>
        <taxon>Gunneridae</taxon>
        <taxon>Pentapetalae</taxon>
        <taxon>asterids</taxon>
        <taxon>lamiids</taxon>
        <taxon>Lamiales</taxon>
        <taxon>Orobanchaceae</taxon>
        <taxon>Rehmannieae</taxon>
        <taxon>Rehmannia</taxon>
    </lineage>
</organism>
<gene>
    <name evidence="6" type="ORF">DH2020_035792</name>
</gene>
<evidence type="ECO:0000313" key="7">
    <source>
        <dbReference type="Proteomes" id="UP001318860"/>
    </source>
</evidence>
<comment type="cofactor">
    <cofactor evidence="1">
        <name>Fe(2+)</name>
        <dbReference type="ChEBI" id="CHEBI:29033"/>
    </cofactor>
</comment>
<dbReference type="PANTHER" id="PTHR10543:SF46">
    <property type="entry name" value="CAROTENOID CLEAVAGE DIOXYGENASE 4, CHLOROPLASTIC-RELATED"/>
    <property type="match status" value="1"/>
</dbReference>
<dbReference type="PANTHER" id="PTHR10543">
    <property type="entry name" value="BETA-CAROTENE DIOXYGENASE"/>
    <property type="match status" value="1"/>
</dbReference>
<keyword evidence="7" id="KW-1185">Reference proteome</keyword>
<evidence type="ECO:0000313" key="6">
    <source>
        <dbReference type="EMBL" id="KAK6130454.1"/>
    </source>
</evidence>
<keyword evidence="4" id="KW-0223">Dioxygenase</keyword>
<evidence type="ECO:0000256" key="2">
    <source>
        <dbReference type="ARBA" id="ARBA00006787"/>
    </source>
</evidence>
<dbReference type="InterPro" id="IPR004294">
    <property type="entry name" value="Carotenoid_Oase"/>
</dbReference>